<evidence type="ECO:0000313" key="1">
    <source>
        <dbReference type="EMBL" id="PWW74582.1"/>
    </source>
</evidence>
<dbReference type="Proteomes" id="UP000246991">
    <property type="component" value="Unassembled WGS sequence"/>
</dbReference>
<dbReference type="AlphaFoldDB" id="A0A317SJH0"/>
<reference evidence="1 2" key="1">
    <citation type="submission" date="2018-03" db="EMBL/GenBank/DDBJ databases">
        <title>Genomes of Pezizomycetes fungi and the evolution of truffles.</title>
        <authorList>
            <person name="Murat C."/>
            <person name="Payen T."/>
            <person name="Noel B."/>
            <person name="Kuo A."/>
            <person name="Martin F.M."/>
        </authorList>
    </citation>
    <scope>NUCLEOTIDE SEQUENCE [LARGE SCALE GENOMIC DNA]</scope>
    <source>
        <strain evidence="1">091103-1</strain>
    </source>
</reference>
<gene>
    <name evidence="1" type="ORF">C7212DRAFT_327927</name>
</gene>
<protein>
    <submittedName>
        <fullName evidence="1">Uncharacterized protein</fullName>
    </submittedName>
</protein>
<dbReference type="EMBL" id="PYWC01000059">
    <property type="protein sequence ID" value="PWW74582.1"/>
    <property type="molecule type" value="Genomic_DNA"/>
</dbReference>
<name>A0A317SJH0_9PEZI</name>
<comment type="caution">
    <text evidence="1">The sequence shown here is derived from an EMBL/GenBank/DDBJ whole genome shotgun (WGS) entry which is preliminary data.</text>
</comment>
<organism evidence="1 2">
    <name type="scientific">Tuber magnatum</name>
    <name type="common">white Piedmont truffle</name>
    <dbReference type="NCBI Taxonomy" id="42249"/>
    <lineage>
        <taxon>Eukaryota</taxon>
        <taxon>Fungi</taxon>
        <taxon>Dikarya</taxon>
        <taxon>Ascomycota</taxon>
        <taxon>Pezizomycotina</taxon>
        <taxon>Pezizomycetes</taxon>
        <taxon>Pezizales</taxon>
        <taxon>Tuberaceae</taxon>
        <taxon>Tuber</taxon>
    </lineage>
</organism>
<evidence type="ECO:0000313" key="2">
    <source>
        <dbReference type="Proteomes" id="UP000246991"/>
    </source>
</evidence>
<feature type="non-terminal residue" evidence="1">
    <location>
        <position position="107"/>
    </location>
</feature>
<keyword evidence="2" id="KW-1185">Reference proteome</keyword>
<sequence length="107" mass="12212">AKPPFPLNFYSVVPLFYFVFYPPFHLLPSTVLDIFTHGQTHSGRSEGDEQGNGNPFLEAVLHHTGTRIIHAQAQCTVRYPTRTLVPPNHLHLHLHLHLIVAVQPRYE</sequence>
<feature type="non-terminal residue" evidence="1">
    <location>
        <position position="1"/>
    </location>
</feature>
<proteinExistence type="predicted"/>
<accession>A0A317SJH0</accession>